<dbReference type="Pfam" id="PF06916">
    <property type="entry name" value="FAM210A-B_dom"/>
    <property type="match status" value="1"/>
</dbReference>
<protein>
    <recommendedName>
        <fullName evidence="7">DUF1279 domain-containing protein</fullName>
    </recommendedName>
</protein>
<feature type="domain" description="DUF1279" evidence="7">
    <location>
        <begin position="1"/>
        <end position="76"/>
    </location>
</feature>
<reference evidence="8 9" key="1">
    <citation type="journal article" date="2023" name="Insect Mol. Biol.">
        <title>Genome sequencing provides insights into the evolution of gene families encoding plant cell wall-degrading enzymes in longhorned beetles.</title>
        <authorList>
            <person name="Shin N.R."/>
            <person name="Okamura Y."/>
            <person name="Kirsch R."/>
            <person name="Pauchet Y."/>
        </authorList>
    </citation>
    <scope>NUCLEOTIDE SEQUENCE [LARGE SCALE GENOMIC DNA]</scope>
    <source>
        <strain evidence="8">EAD_L_NR</strain>
    </source>
</reference>
<comment type="subcellular location">
    <subcellularLocation>
        <location evidence="1">Membrane</location>
        <topology evidence="1">Single-pass membrane protein</topology>
    </subcellularLocation>
</comment>
<dbReference type="Proteomes" id="UP001159042">
    <property type="component" value="Unassembled WGS sequence"/>
</dbReference>
<dbReference type="EMBL" id="JANEYG010000013">
    <property type="protein sequence ID" value="KAJ8920743.1"/>
    <property type="molecule type" value="Genomic_DNA"/>
</dbReference>
<evidence type="ECO:0000256" key="4">
    <source>
        <dbReference type="ARBA" id="ARBA00023054"/>
    </source>
</evidence>
<feature type="transmembrane region" description="Helical" evidence="6">
    <location>
        <begin position="6"/>
        <end position="28"/>
    </location>
</feature>
<gene>
    <name evidence="8" type="ORF">NQ315_004882</name>
</gene>
<keyword evidence="9" id="KW-1185">Reference proteome</keyword>
<dbReference type="PANTHER" id="PTHR21377">
    <property type="entry name" value="PROTEIN FAM210B, MITOCHONDRIAL"/>
    <property type="match status" value="1"/>
</dbReference>
<keyword evidence="5 6" id="KW-0472">Membrane</keyword>
<comment type="caution">
    <text evidence="8">The sequence shown here is derived from an EMBL/GenBank/DDBJ whole genome shotgun (WGS) entry which is preliminary data.</text>
</comment>
<evidence type="ECO:0000256" key="5">
    <source>
        <dbReference type="ARBA" id="ARBA00023136"/>
    </source>
</evidence>
<evidence type="ECO:0000313" key="8">
    <source>
        <dbReference type="EMBL" id="KAJ8920743.1"/>
    </source>
</evidence>
<dbReference type="InterPro" id="IPR009688">
    <property type="entry name" value="FAM210A/B-like_dom"/>
</dbReference>
<sequence>MYRDYWYVLVPVHLVTSAMWFGGFYFMAKSGIDIVALLESWHVSERLVNPLRDSSMGYFAVSYALYKITTPARYTPVPSKERIKEIYEEKKETLTKGMKETREGIKEKRETLIETVREAKEGIIVKKDNLIDTLEETKKEFKRQDYYGRCRGRENHKRI</sequence>
<dbReference type="PANTHER" id="PTHR21377:SF1">
    <property type="entry name" value="PROTEIN FAM210A"/>
    <property type="match status" value="1"/>
</dbReference>
<evidence type="ECO:0000256" key="3">
    <source>
        <dbReference type="ARBA" id="ARBA00022989"/>
    </source>
</evidence>
<accession>A0AAV8W2L2</accession>
<name>A0AAV8W2L2_9CUCU</name>
<dbReference type="AlphaFoldDB" id="A0AAV8W2L2"/>
<feature type="non-terminal residue" evidence="8">
    <location>
        <position position="159"/>
    </location>
</feature>
<evidence type="ECO:0000256" key="6">
    <source>
        <dbReference type="SAM" id="Phobius"/>
    </source>
</evidence>
<proteinExistence type="predicted"/>
<organism evidence="8 9">
    <name type="scientific">Exocentrus adspersus</name>
    <dbReference type="NCBI Taxonomy" id="1586481"/>
    <lineage>
        <taxon>Eukaryota</taxon>
        <taxon>Metazoa</taxon>
        <taxon>Ecdysozoa</taxon>
        <taxon>Arthropoda</taxon>
        <taxon>Hexapoda</taxon>
        <taxon>Insecta</taxon>
        <taxon>Pterygota</taxon>
        <taxon>Neoptera</taxon>
        <taxon>Endopterygota</taxon>
        <taxon>Coleoptera</taxon>
        <taxon>Polyphaga</taxon>
        <taxon>Cucujiformia</taxon>
        <taxon>Chrysomeloidea</taxon>
        <taxon>Cerambycidae</taxon>
        <taxon>Lamiinae</taxon>
        <taxon>Acanthocinini</taxon>
        <taxon>Exocentrus</taxon>
    </lineage>
</organism>
<dbReference type="InterPro" id="IPR045866">
    <property type="entry name" value="FAM210A/B-like"/>
</dbReference>
<dbReference type="GO" id="GO:0016020">
    <property type="term" value="C:membrane"/>
    <property type="evidence" value="ECO:0007669"/>
    <property type="project" value="UniProtKB-SubCell"/>
</dbReference>
<evidence type="ECO:0000256" key="2">
    <source>
        <dbReference type="ARBA" id="ARBA00022692"/>
    </source>
</evidence>
<keyword evidence="4" id="KW-0175">Coiled coil</keyword>
<evidence type="ECO:0000256" key="1">
    <source>
        <dbReference type="ARBA" id="ARBA00004167"/>
    </source>
</evidence>
<evidence type="ECO:0000259" key="7">
    <source>
        <dbReference type="Pfam" id="PF06916"/>
    </source>
</evidence>
<dbReference type="GO" id="GO:0005739">
    <property type="term" value="C:mitochondrion"/>
    <property type="evidence" value="ECO:0007669"/>
    <property type="project" value="TreeGrafter"/>
</dbReference>
<keyword evidence="2 6" id="KW-0812">Transmembrane</keyword>
<evidence type="ECO:0000313" key="9">
    <source>
        <dbReference type="Proteomes" id="UP001159042"/>
    </source>
</evidence>
<keyword evidence="3 6" id="KW-1133">Transmembrane helix</keyword>